<evidence type="ECO:0000256" key="2">
    <source>
        <dbReference type="SAM" id="Phobius"/>
    </source>
</evidence>
<dbReference type="OrthoDB" id="354769at2759"/>
<dbReference type="OMA" id="NRWFTCT"/>
<evidence type="ECO:0000313" key="5">
    <source>
        <dbReference type="Ensembl" id="ENSGMOP00000065947.1"/>
    </source>
</evidence>
<feature type="chain" id="PRO_5046923558" description="Ig-like domain-containing protein" evidence="3">
    <location>
        <begin position="20"/>
        <end position="435"/>
    </location>
</feature>
<feature type="transmembrane region" description="Helical" evidence="2">
    <location>
        <begin position="399"/>
        <end position="423"/>
    </location>
</feature>
<reference evidence="5" key="1">
    <citation type="submission" date="2025-08" db="UniProtKB">
        <authorList>
            <consortium name="Ensembl"/>
        </authorList>
    </citation>
    <scope>IDENTIFICATION</scope>
</reference>
<dbReference type="Proteomes" id="UP000694546">
    <property type="component" value="Chromosome 16"/>
</dbReference>
<keyword evidence="2" id="KW-0472">Membrane</keyword>
<gene>
    <name evidence="5" type="primary">dhrs13b.2</name>
</gene>
<feature type="domain" description="Ig-like" evidence="4">
    <location>
        <begin position="155"/>
        <end position="271"/>
    </location>
</feature>
<evidence type="ECO:0000256" key="3">
    <source>
        <dbReference type="SAM" id="SignalP"/>
    </source>
</evidence>
<reference evidence="5" key="2">
    <citation type="submission" date="2025-09" db="UniProtKB">
        <authorList>
            <consortium name="Ensembl"/>
        </authorList>
    </citation>
    <scope>IDENTIFICATION</scope>
</reference>
<feature type="domain" description="Ig-like" evidence="4">
    <location>
        <begin position="280"/>
        <end position="390"/>
    </location>
</feature>
<dbReference type="InterPro" id="IPR050380">
    <property type="entry name" value="Immune_Resp_Modulators"/>
</dbReference>
<dbReference type="InterPro" id="IPR007110">
    <property type="entry name" value="Ig-like_dom"/>
</dbReference>
<dbReference type="InterPro" id="IPR003006">
    <property type="entry name" value="Ig/MHC_CS"/>
</dbReference>
<protein>
    <recommendedName>
        <fullName evidence="4">Ig-like domain-containing protein</fullName>
    </recommendedName>
</protein>
<dbReference type="PROSITE" id="PS00290">
    <property type="entry name" value="IG_MHC"/>
    <property type="match status" value="1"/>
</dbReference>
<dbReference type="InterPro" id="IPR036179">
    <property type="entry name" value="Ig-like_dom_sf"/>
</dbReference>
<keyword evidence="6" id="KW-1185">Reference proteome</keyword>
<dbReference type="SUPFAM" id="SSF48726">
    <property type="entry name" value="Immunoglobulin"/>
    <property type="match status" value="2"/>
</dbReference>
<sequence>MGVFLKLFICMYLFGVICSEEQVPWLACTFIDERVFLNNEGQRETELHPRDALLQFGPAGGPPVNPHTITFLITASRVDLRSYIVGGSPEHLECEIRRYSMRGIQGLWPSKGAMPYDLWFTCTVKHPEDSFTFTGYLRHTPSQPPSSMDDFDSFPPIGDRELITASASMVLHTRSVVLKVALRSQQKLQCRFSVDHKGPKFKVGWRAQIKGDWVELYSHDSHSGVTRGSGVNQKGLLSTGDATLSIPFVKISSEGKYVCSVSVGQLDASLDLALHVYEPPSVSLNVGPELALQAGAEQKVVCEAEGYYPLDVEMEWYQEPPGEPKDYRAGAPLPTKLNNVLLSSHRHNREGTYALSAFFYYRAALLDTGRRFTCRVMHRSLRTPVRIGFTLLVHEPTSWSFYLAVVSTLVIFLIIFRMLHYLYTARQESRKSKPY</sequence>
<evidence type="ECO:0000313" key="6">
    <source>
        <dbReference type="Proteomes" id="UP000694546"/>
    </source>
</evidence>
<keyword evidence="2" id="KW-1133">Transmembrane helix</keyword>
<proteinExistence type="predicted"/>
<name>A0A8C5CTI2_GADMO</name>
<dbReference type="PANTHER" id="PTHR23411">
    <property type="entry name" value="TAPASIN"/>
    <property type="match status" value="1"/>
</dbReference>
<evidence type="ECO:0000259" key="4">
    <source>
        <dbReference type="PROSITE" id="PS50835"/>
    </source>
</evidence>
<dbReference type="PROSITE" id="PS50835">
    <property type="entry name" value="IG_LIKE"/>
    <property type="match status" value="2"/>
</dbReference>
<keyword evidence="3" id="KW-0732">Signal</keyword>
<feature type="signal peptide" evidence="3">
    <location>
        <begin position="1"/>
        <end position="19"/>
    </location>
</feature>
<dbReference type="GeneTree" id="ENSGT00940000165285"/>
<dbReference type="InterPro" id="IPR013783">
    <property type="entry name" value="Ig-like_fold"/>
</dbReference>
<evidence type="ECO:0000256" key="1">
    <source>
        <dbReference type="ARBA" id="ARBA00023319"/>
    </source>
</evidence>
<dbReference type="AlphaFoldDB" id="A0A8C5CTI2"/>
<keyword evidence="2" id="KW-0812">Transmembrane</keyword>
<dbReference type="Ensembl" id="ENSGMOT00000074839.1">
    <property type="protein sequence ID" value="ENSGMOP00000065947.1"/>
    <property type="gene ID" value="ENSGMOG00000023294.1"/>
</dbReference>
<keyword evidence="1" id="KW-0393">Immunoglobulin domain</keyword>
<dbReference type="Gene3D" id="2.60.40.10">
    <property type="entry name" value="Immunoglobulins"/>
    <property type="match status" value="2"/>
</dbReference>
<accession>A0A8C5CTI2</accession>
<organism evidence="5 6">
    <name type="scientific">Gadus morhua</name>
    <name type="common">Atlantic cod</name>
    <dbReference type="NCBI Taxonomy" id="8049"/>
    <lineage>
        <taxon>Eukaryota</taxon>
        <taxon>Metazoa</taxon>
        <taxon>Chordata</taxon>
        <taxon>Craniata</taxon>
        <taxon>Vertebrata</taxon>
        <taxon>Euteleostomi</taxon>
        <taxon>Actinopterygii</taxon>
        <taxon>Neopterygii</taxon>
        <taxon>Teleostei</taxon>
        <taxon>Neoteleostei</taxon>
        <taxon>Acanthomorphata</taxon>
        <taxon>Zeiogadaria</taxon>
        <taxon>Gadariae</taxon>
        <taxon>Gadiformes</taxon>
        <taxon>Gadoidei</taxon>
        <taxon>Gadidae</taxon>
        <taxon>Gadus</taxon>
    </lineage>
</organism>